<dbReference type="Proteomes" id="UP000829720">
    <property type="component" value="Unassembled WGS sequence"/>
</dbReference>
<comment type="caution">
    <text evidence="2">The sequence shown here is derived from an EMBL/GenBank/DDBJ whole genome shotgun (WGS) entry which is preliminary data.</text>
</comment>
<evidence type="ECO:0000256" key="1">
    <source>
        <dbReference type="SAM" id="MobiDB-lite"/>
    </source>
</evidence>
<reference evidence="2" key="1">
    <citation type="submission" date="2021-01" db="EMBL/GenBank/DDBJ databases">
        <authorList>
            <person name="Zahm M."/>
            <person name="Roques C."/>
            <person name="Cabau C."/>
            <person name="Klopp C."/>
            <person name="Donnadieu C."/>
            <person name="Jouanno E."/>
            <person name="Lampietro C."/>
            <person name="Louis A."/>
            <person name="Herpin A."/>
            <person name="Echchiki A."/>
            <person name="Berthelot C."/>
            <person name="Parey E."/>
            <person name="Roest-Crollius H."/>
            <person name="Braasch I."/>
            <person name="Postlethwait J."/>
            <person name="Bobe J."/>
            <person name="Montfort J."/>
            <person name="Bouchez O."/>
            <person name="Begum T."/>
            <person name="Mejri S."/>
            <person name="Adams A."/>
            <person name="Chen W.-J."/>
            <person name="Guiguen Y."/>
        </authorList>
    </citation>
    <scope>NUCLEOTIDE SEQUENCE</scope>
    <source>
        <tissue evidence="2">Blood</tissue>
    </source>
</reference>
<keyword evidence="3" id="KW-1185">Reference proteome</keyword>
<dbReference type="AlphaFoldDB" id="A0A8T3DBF6"/>
<feature type="region of interest" description="Disordered" evidence="1">
    <location>
        <begin position="118"/>
        <end position="177"/>
    </location>
</feature>
<dbReference type="EMBL" id="JAERUA010000012">
    <property type="protein sequence ID" value="KAI1892198.1"/>
    <property type="molecule type" value="Genomic_DNA"/>
</dbReference>
<organism evidence="2 3">
    <name type="scientific">Albula goreensis</name>
    <dbReference type="NCBI Taxonomy" id="1534307"/>
    <lineage>
        <taxon>Eukaryota</taxon>
        <taxon>Metazoa</taxon>
        <taxon>Chordata</taxon>
        <taxon>Craniata</taxon>
        <taxon>Vertebrata</taxon>
        <taxon>Euteleostomi</taxon>
        <taxon>Actinopterygii</taxon>
        <taxon>Neopterygii</taxon>
        <taxon>Teleostei</taxon>
        <taxon>Albuliformes</taxon>
        <taxon>Albulidae</taxon>
        <taxon>Albula</taxon>
    </lineage>
</organism>
<evidence type="ECO:0000313" key="2">
    <source>
        <dbReference type="EMBL" id="KAI1892198.1"/>
    </source>
</evidence>
<gene>
    <name evidence="2" type="ORF">AGOR_G00130850</name>
</gene>
<name>A0A8T3DBF6_9TELE</name>
<protein>
    <submittedName>
        <fullName evidence="2">Uncharacterized protein</fullName>
    </submittedName>
</protein>
<proteinExistence type="predicted"/>
<evidence type="ECO:0000313" key="3">
    <source>
        <dbReference type="Proteomes" id="UP000829720"/>
    </source>
</evidence>
<accession>A0A8T3DBF6</accession>
<sequence length="382" mass="43090">MYRRDREMIGRGVGGPLPRLPGPATVPLRTMEPALFYARRSLSYSDSDLSRLNTLLNLSENPQGNAANEPYASALKRQCLSQNSLRDGFDGSFRNGRGSIHSYASSVWEQRRLVNDRSPVSHTRRLLRDLQRSRSLGSPGHMQRGDGLSGRGGGKPSPKKGREEKNREDEEEDQTSEVPFIMIQTELTLEARRLLVAQALAVDLEQDGKEEHKQRVSSLQRELNSGVGCWESLCTERDPFVLSGLMWSWLEQLKEPVITRKDVQALEKKLLEPTIVLSTLDKGPQQTLTCILDCAAQVMTTPEDVESAFLNRTIKAFTKMKAGESEEEKTVYKTMREILASVLNEMRMKFLEEPETTDPFLYSSLPSYIQPTERNSQNAIKA</sequence>